<evidence type="ECO:0000256" key="4">
    <source>
        <dbReference type="ARBA" id="ARBA00022777"/>
    </source>
</evidence>
<dbReference type="SUPFAM" id="SSF56112">
    <property type="entry name" value="Protein kinase-like (PK-like)"/>
    <property type="match status" value="1"/>
</dbReference>
<keyword evidence="5" id="KW-0067">ATP-binding</keyword>
<dbReference type="InterPro" id="IPR050205">
    <property type="entry name" value="CDPK_Ser/Thr_kinases"/>
</dbReference>
<protein>
    <recommendedName>
        <fullName evidence="6">Protein kinase domain-containing protein</fullName>
    </recommendedName>
</protein>
<evidence type="ECO:0000313" key="8">
    <source>
        <dbReference type="Proteomes" id="UP001202328"/>
    </source>
</evidence>
<keyword evidence="8" id="KW-1185">Reference proteome</keyword>
<evidence type="ECO:0000256" key="1">
    <source>
        <dbReference type="ARBA" id="ARBA00022527"/>
    </source>
</evidence>
<dbReference type="PANTHER" id="PTHR24349">
    <property type="entry name" value="SERINE/THREONINE-PROTEIN KINASE"/>
    <property type="match status" value="1"/>
</dbReference>
<dbReference type="EMBL" id="JAJJMB010002379">
    <property type="protein sequence ID" value="KAI3951764.1"/>
    <property type="molecule type" value="Genomic_DNA"/>
</dbReference>
<keyword evidence="3" id="KW-0547">Nucleotide-binding</keyword>
<evidence type="ECO:0000259" key="6">
    <source>
        <dbReference type="PROSITE" id="PS50011"/>
    </source>
</evidence>
<dbReference type="PROSITE" id="PS00108">
    <property type="entry name" value="PROTEIN_KINASE_ST"/>
    <property type="match status" value="1"/>
</dbReference>
<dbReference type="GO" id="GO:0004674">
    <property type="term" value="F:protein serine/threonine kinase activity"/>
    <property type="evidence" value="ECO:0007669"/>
    <property type="project" value="UniProtKB-KW"/>
</dbReference>
<dbReference type="SMART" id="SM00220">
    <property type="entry name" value="S_TKc"/>
    <property type="match status" value="1"/>
</dbReference>
<dbReference type="Pfam" id="PF00069">
    <property type="entry name" value="Pkinase"/>
    <property type="match status" value="1"/>
</dbReference>
<name>A0AAD4TAG6_9MAGN</name>
<sequence>MGAAASVGYSAVSDRTTREYVACKCIDKTSSEYVADSVKLEIETMNSLKTYPKVVGLKKVYEDEKHVCIVMEYCRGGDLHTRVNKQRFTESNAKILFKKLMEVIMLCHDSGIVHRDIKPENIFLTTKDECPDIKLGDFGFATYIRPGEELHDTSGTGYYMAPEIVVKRKPSYNQAVDVWSAGVVLYVLLRDSELQFNPPHLWDNISPSAKDLVTRILCKDPAKRLTAAQVLNHSWMTTK</sequence>
<keyword evidence="1" id="KW-0723">Serine/threonine-protein kinase</keyword>
<dbReference type="InterPro" id="IPR000719">
    <property type="entry name" value="Prot_kinase_dom"/>
</dbReference>
<comment type="caution">
    <text evidence="7">The sequence shown here is derived from an EMBL/GenBank/DDBJ whole genome shotgun (WGS) entry which is preliminary data.</text>
</comment>
<reference evidence="7" key="1">
    <citation type="submission" date="2022-04" db="EMBL/GenBank/DDBJ databases">
        <title>A functionally conserved STORR gene fusion in Papaver species that diverged 16.8 million years ago.</title>
        <authorList>
            <person name="Catania T."/>
        </authorList>
    </citation>
    <scope>NUCLEOTIDE SEQUENCE</scope>
    <source>
        <strain evidence="7">S-188037</strain>
    </source>
</reference>
<dbReference type="Gene3D" id="1.10.510.10">
    <property type="entry name" value="Transferase(Phosphotransferase) domain 1"/>
    <property type="match status" value="1"/>
</dbReference>
<dbReference type="AlphaFoldDB" id="A0AAD4TAG6"/>
<keyword evidence="4" id="KW-0418">Kinase</keyword>
<dbReference type="PROSITE" id="PS50011">
    <property type="entry name" value="PROTEIN_KINASE_DOM"/>
    <property type="match status" value="1"/>
</dbReference>
<evidence type="ECO:0000256" key="3">
    <source>
        <dbReference type="ARBA" id="ARBA00022741"/>
    </source>
</evidence>
<organism evidence="7 8">
    <name type="scientific">Papaver atlanticum</name>
    <dbReference type="NCBI Taxonomy" id="357466"/>
    <lineage>
        <taxon>Eukaryota</taxon>
        <taxon>Viridiplantae</taxon>
        <taxon>Streptophyta</taxon>
        <taxon>Embryophyta</taxon>
        <taxon>Tracheophyta</taxon>
        <taxon>Spermatophyta</taxon>
        <taxon>Magnoliopsida</taxon>
        <taxon>Ranunculales</taxon>
        <taxon>Papaveraceae</taxon>
        <taxon>Papaveroideae</taxon>
        <taxon>Papaver</taxon>
    </lineage>
</organism>
<dbReference type="Proteomes" id="UP001202328">
    <property type="component" value="Unassembled WGS sequence"/>
</dbReference>
<dbReference type="InterPro" id="IPR008271">
    <property type="entry name" value="Ser/Thr_kinase_AS"/>
</dbReference>
<evidence type="ECO:0000313" key="7">
    <source>
        <dbReference type="EMBL" id="KAI3951764.1"/>
    </source>
</evidence>
<evidence type="ECO:0000256" key="5">
    <source>
        <dbReference type="ARBA" id="ARBA00022840"/>
    </source>
</evidence>
<keyword evidence="2" id="KW-0808">Transferase</keyword>
<dbReference type="InterPro" id="IPR011009">
    <property type="entry name" value="Kinase-like_dom_sf"/>
</dbReference>
<accession>A0AAD4TAG6</accession>
<gene>
    <name evidence="7" type="ORF">MKW98_013822</name>
</gene>
<evidence type="ECO:0000256" key="2">
    <source>
        <dbReference type="ARBA" id="ARBA00022679"/>
    </source>
</evidence>
<proteinExistence type="predicted"/>
<dbReference type="GO" id="GO:0005524">
    <property type="term" value="F:ATP binding"/>
    <property type="evidence" value="ECO:0007669"/>
    <property type="project" value="UniProtKB-KW"/>
</dbReference>
<feature type="domain" description="Protein kinase" evidence="6">
    <location>
        <begin position="1"/>
        <end position="236"/>
    </location>
</feature>